<proteinExistence type="predicted"/>
<feature type="compositionally biased region" description="Low complexity" evidence="1">
    <location>
        <begin position="9"/>
        <end position="20"/>
    </location>
</feature>
<evidence type="ECO:0000313" key="2">
    <source>
        <dbReference type="EMBL" id="WVZ81939.1"/>
    </source>
</evidence>
<dbReference type="EMBL" id="CP144750">
    <property type="protein sequence ID" value="WVZ81939.1"/>
    <property type="molecule type" value="Genomic_DNA"/>
</dbReference>
<dbReference type="Proteomes" id="UP001341281">
    <property type="component" value="Chromosome 06"/>
</dbReference>
<gene>
    <name evidence="2" type="ORF">U9M48_029262</name>
</gene>
<protein>
    <submittedName>
        <fullName evidence="2">Uncharacterized protein</fullName>
    </submittedName>
</protein>
<keyword evidence="3" id="KW-1185">Reference proteome</keyword>
<dbReference type="AlphaFoldDB" id="A0AAQ3U0K8"/>
<accession>A0AAQ3U0K8</accession>
<organism evidence="2 3">
    <name type="scientific">Paspalum notatum var. saurae</name>
    <dbReference type="NCBI Taxonomy" id="547442"/>
    <lineage>
        <taxon>Eukaryota</taxon>
        <taxon>Viridiplantae</taxon>
        <taxon>Streptophyta</taxon>
        <taxon>Embryophyta</taxon>
        <taxon>Tracheophyta</taxon>
        <taxon>Spermatophyta</taxon>
        <taxon>Magnoliopsida</taxon>
        <taxon>Liliopsida</taxon>
        <taxon>Poales</taxon>
        <taxon>Poaceae</taxon>
        <taxon>PACMAD clade</taxon>
        <taxon>Panicoideae</taxon>
        <taxon>Andropogonodae</taxon>
        <taxon>Paspaleae</taxon>
        <taxon>Paspalinae</taxon>
        <taxon>Paspalum</taxon>
    </lineage>
</organism>
<name>A0AAQ3U0K8_PASNO</name>
<evidence type="ECO:0000313" key="3">
    <source>
        <dbReference type="Proteomes" id="UP001341281"/>
    </source>
</evidence>
<sequence length="81" mass="8837">MDRRRLRDAASAYARVAAAAGSTPPQNNGSPPPPPRRRLRLGRLHIGSPPHARRRRRVLKPTPRLGSPKMSKGSKPASKMG</sequence>
<feature type="region of interest" description="Disordered" evidence="1">
    <location>
        <begin position="1"/>
        <end position="81"/>
    </location>
</feature>
<evidence type="ECO:0000256" key="1">
    <source>
        <dbReference type="SAM" id="MobiDB-lite"/>
    </source>
</evidence>
<reference evidence="2 3" key="1">
    <citation type="submission" date="2024-02" db="EMBL/GenBank/DDBJ databases">
        <title>High-quality chromosome-scale genome assembly of Pensacola bahiagrass (Paspalum notatum Flugge var. saurae).</title>
        <authorList>
            <person name="Vega J.M."/>
            <person name="Podio M."/>
            <person name="Orjuela J."/>
            <person name="Siena L.A."/>
            <person name="Pessino S.C."/>
            <person name="Combes M.C."/>
            <person name="Mariac C."/>
            <person name="Albertini E."/>
            <person name="Pupilli F."/>
            <person name="Ortiz J.P.A."/>
            <person name="Leblanc O."/>
        </authorList>
    </citation>
    <scope>NUCLEOTIDE SEQUENCE [LARGE SCALE GENOMIC DNA]</scope>
    <source>
        <strain evidence="2">R1</strain>
        <tissue evidence="2">Leaf</tissue>
    </source>
</reference>